<feature type="compositionally biased region" description="Pro residues" evidence="4">
    <location>
        <begin position="439"/>
        <end position="453"/>
    </location>
</feature>
<dbReference type="Pfam" id="PF00620">
    <property type="entry name" value="RhoGAP"/>
    <property type="match status" value="1"/>
</dbReference>
<evidence type="ECO:0000259" key="5">
    <source>
        <dbReference type="PROSITE" id="PS50238"/>
    </source>
</evidence>
<dbReference type="InterPro" id="IPR031160">
    <property type="entry name" value="F_BAR_dom"/>
</dbReference>
<protein>
    <recommendedName>
        <fullName evidence="9">Rho-GAP domain-containing protein</fullName>
    </recommendedName>
</protein>
<dbReference type="PROSITE" id="PS50238">
    <property type="entry name" value="RHOGAP"/>
    <property type="match status" value="1"/>
</dbReference>
<feature type="domain" description="F-BAR" evidence="6">
    <location>
        <begin position="49"/>
        <end position="318"/>
    </location>
</feature>
<dbReference type="PANTHER" id="PTHR23176:SF136">
    <property type="entry name" value="RHO GTPASE ACTIVATOR (RGD1)"/>
    <property type="match status" value="1"/>
</dbReference>
<dbReference type="InterPro" id="IPR008936">
    <property type="entry name" value="Rho_GTPase_activation_prot"/>
</dbReference>
<accession>A0A0D1YTC5</accession>
<dbReference type="Gene3D" id="1.20.1270.60">
    <property type="entry name" value="Arfaptin homology (AH) domain/BAR domain"/>
    <property type="match status" value="1"/>
</dbReference>
<feature type="region of interest" description="Disordered" evidence="4">
    <location>
        <begin position="1"/>
        <end position="43"/>
    </location>
</feature>
<dbReference type="FunCoup" id="A0A0D1YTC5">
    <property type="interactions" value="147"/>
</dbReference>
<dbReference type="InterPro" id="IPR001060">
    <property type="entry name" value="FCH_dom"/>
</dbReference>
<dbReference type="InParanoid" id="A0A0D1YTC5"/>
<dbReference type="EMBL" id="KN847542">
    <property type="protein sequence ID" value="KIW03897.1"/>
    <property type="molecule type" value="Genomic_DNA"/>
</dbReference>
<organism evidence="7 8">
    <name type="scientific">Verruconis gallopava</name>
    <dbReference type="NCBI Taxonomy" id="253628"/>
    <lineage>
        <taxon>Eukaryota</taxon>
        <taxon>Fungi</taxon>
        <taxon>Dikarya</taxon>
        <taxon>Ascomycota</taxon>
        <taxon>Pezizomycotina</taxon>
        <taxon>Dothideomycetes</taxon>
        <taxon>Pleosporomycetidae</taxon>
        <taxon>Venturiales</taxon>
        <taxon>Sympoventuriaceae</taxon>
        <taxon>Verruconis</taxon>
    </lineage>
</organism>
<keyword evidence="2 3" id="KW-0175">Coiled coil</keyword>
<dbReference type="OrthoDB" id="437889at2759"/>
<dbReference type="VEuPathDB" id="FungiDB:PV09_04740"/>
<feature type="domain" description="Rho-GAP" evidence="5">
    <location>
        <begin position="526"/>
        <end position="715"/>
    </location>
</feature>
<evidence type="ECO:0000256" key="2">
    <source>
        <dbReference type="PROSITE-ProRule" id="PRU01077"/>
    </source>
</evidence>
<dbReference type="GO" id="GO:0005938">
    <property type="term" value="C:cell cortex"/>
    <property type="evidence" value="ECO:0007669"/>
    <property type="project" value="UniProtKB-ARBA"/>
</dbReference>
<dbReference type="SUPFAM" id="SSF103657">
    <property type="entry name" value="BAR/IMD domain-like"/>
    <property type="match status" value="1"/>
</dbReference>
<dbReference type="PROSITE" id="PS51741">
    <property type="entry name" value="F_BAR"/>
    <property type="match status" value="1"/>
</dbReference>
<dbReference type="CDD" id="cd07652">
    <property type="entry name" value="F-BAR_Rgd1"/>
    <property type="match status" value="1"/>
</dbReference>
<dbReference type="Proteomes" id="UP000053259">
    <property type="component" value="Unassembled WGS sequence"/>
</dbReference>
<sequence>MQEPDNNVENGAPASPVSPIHEALPTAHVPPSDPSPAPARQSIDEAAKKAVDSVLYSDIGVSTLLNRLKQSIASVKDFSSFLKKRSTIEDEHAKELRRLCKTTHQDIRKADSRQGSYARQFEAVTNLHERMAENGLQFALNLHQMHEDLNTLAFEMEKGRKNWKQIGLSAEQKATDAEKQMEKAKQKYDQFAEQYDHARTGDGGKHFGLRGMKSAEQREEELKAKVEMSDKDYQAKVQYARQQRQELLNTTRPQAIKALEDLITECDAGLTLQMQKFATFNERLMLANGLLVSPLNEPNAPHQPSMRELIMQIDNLQDFQVYVRSFGAKIPPRGGEIEYKQHPSLAPKGQPYKPPEQQQPSFQPAAPPKDQSPTQYSPAYAPGPVQPPPAQAPSSFPMQQYGASVPENQAAPSSPKHGFNSYNNARNSYDRGDLYGAPAHPPAPAQVQAPPPGSTLQQASAASGYGPPPNPAYPGQQPYGRSPYPSGPSGPPVLPPVAVGPPASAPRPSTREGRSGGAPAKPVFGLSLDELFRRDQSPVPLIVYQCIQAVDLFGLDHEGIYRIPGNMNQVAELKSQFDHNAERVNFQNPEAFFHDVNNAAHLLKMFFRELSDPLFTSEHYNELIEAAKVQDDIVRRDSLHAIINALPDPNYATLRALTLHLHRVVEHGEANRMTSSTLAVIFAPTLMGPHHGPMADASMQPKVIETVIQNALQIFDED</sequence>
<dbReference type="GeneID" id="27312713"/>
<dbReference type="Pfam" id="PF00611">
    <property type="entry name" value="FCH"/>
    <property type="match status" value="1"/>
</dbReference>
<evidence type="ECO:0000256" key="1">
    <source>
        <dbReference type="ARBA" id="ARBA00022468"/>
    </source>
</evidence>
<dbReference type="HOGENOM" id="CLU_010730_3_0_1"/>
<gene>
    <name evidence="7" type="ORF">PV09_04740</name>
</gene>
<feature type="compositionally biased region" description="Low complexity" evidence="4">
    <location>
        <begin position="473"/>
        <end position="484"/>
    </location>
</feature>
<dbReference type="SUPFAM" id="SSF48350">
    <property type="entry name" value="GTPase activation domain, GAP"/>
    <property type="match status" value="1"/>
</dbReference>
<feature type="compositionally biased region" description="Pro residues" evidence="4">
    <location>
        <begin position="485"/>
        <end position="505"/>
    </location>
</feature>
<proteinExistence type="predicted"/>
<dbReference type="InterPro" id="IPR027267">
    <property type="entry name" value="AH/BAR_dom_sf"/>
</dbReference>
<evidence type="ECO:0000256" key="4">
    <source>
        <dbReference type="SAM" id="MobiDB-lite"/>
    </source>
</evidence>
<reference evidence="7 8" key="1">
    <citation type="submission" date="2015-01" db="EMBL/GenBank/DDBJ databases">
        <title>The Genome Sequence of Ochroconis gallopava CBS43764.</title>
        <authorList>
            <consortium name="The Broad Institute Genomics Platform"/>
            <person name="Cuomo C."/>
            <person name="de Hoog S."/>
            <person name="Gorbushina A."/>
            <person name="Stielow B."/>
            <person name="Teixiera M."/>
            <person name="Abouelleil A."/>
            <person name="Chapman S.B."/>
            <person name="Priest M."/>
            <person name="Young S.K."/>
            <person name="Wortman J."/>
            <person name="Nusbaum C."/>
            <person name="Birren B."/>
        </authorList>
    </citation>
    <scope>NUCLEOTIDE SEQUENCE [LARGE SCALE GENOMIC DNA]</scope>
    <source>
        <strain evidence="7 8">CBS 43764</strain>
    </source>
</reference>
<name>A0A0D1YTC5_9PEZI</name>
<evidence type="ECO:0000313" key="8">
    <source>
        <dbReference type="Proteomes" id="UP000053259"/>
    </source>
</evidence>
<dbReference type="InterPro" id="IPR050729">
    <property type="entry name" value="Rho-GAP"/>
</dbReference>
<keyword evidence="8" id="KW-1185">Reference proteome</keyword>
<evidence type="ECO:0000313" key="7">
    <source>
        <dbReference type="EMBL" id="KIW03897.1"/>
    </source>
</evidence>
<dbReference type="SMART" id="SM00055">
    <property type="entry name" value="FCH"/>
    <property type="match status" value="1"/>
</dbReference>
<dbReference type="InterPro" id="IPR000198">
    <property type="entry name" value="RhoGAP_dom"/>
</dbReference>
<dbReference type="FunFam" id="1.20.1270.60:FF:000063">
    <property type="entry name" value="Rho GTPase activator"/>
    <property type="match status" value="1"/>
</dbReference>
<keyword evidence="1" id="KW-0343">GTPase activation</keyword>
<evidence type="ECO:0000256" key="3">
    <source>
        <dbReference type="SAM" id="Coils"/>
    </source>
</evidence>
<dbReference type="PANTHER" id="PTHR23176">
    <property type="entry name" value="RHO/RAC/CDC GTPASE-ACTIVATING PROTEIN"/>
    <property type="match status" value="1"/>
</dbReference>
<feature type="region of interest" description="Disordered" evidence="4">
    <location>
        <begin position="333"/>
        <end position="521"/>
    </location>
</feature>
<feature type="coiled-coil region" evidence="3">
    <location>
        <begin position="167"/>
        <end position="232"/>
    </location>
</feature>
<dbReference type="GO" id="GO:0007165">
    <property type="term" value="P:signal transduction"/>
    <property type="evidence" value="ECO:0007669"/>
    <property type="project" value="InterPro"/>
</dbReference>
<feature type="compositionally biased region" description="Low complexity" evidence="4">
    <location>
        <begin position="355"/>
        <end position="364"/>
    </location>
</feature>
<dbReference type="Gene3D" id="1.10.555.10">
    <property type="entry name" value="Rho GTPase activation protein"/>
    <property type="match status" value="1"/>
</dbReference>
<dbReference type="SMART" id="SM00324">
    <property type="entry name" value="RhoGAP"/>
    <property type="match status" value="1"/>
</dbReference>
<dbReference type="GO" id="GO:0005096">
    <property type="term" value="F:GTPase activator activity"/>
    <property type="evidence" value="ECO:0007669"/>
    <property type="project" value="UniProtKB-KW"/>
</dbReference>
<dbReference type="AlphaFoldDB" id="A0A0D1YTC5"/>
<evidence type="ECO:0008006" key="9">
    <source>
        <dbReference type="Google" id="ProtNLM"/>
    </source>
</evidence>
<dbReference type="STRING" id="253628.A0A0D1YTC5"/>
<dbReference type="RefSeq" id="XP_016213766.1">
    <property type="nucleotide sequence ID" value="XM_016358148.1"/>
</dbReference>
<evidence type="ECO:0000259" key="6">
    <source>
        <dbReference type="PROSITE" id="PS51741"/>
    </source>
</evidence>